<dbReference type="GO" id="GO:0001667">
    <property type="term" value="P:ameboidal-type cell migration"/>
    <property type="evidence" value="ECO:0007669"/>
    <property type="project" value="UniProtKB-ARBA"/>
</dbReference>
<dbReference type="EMBL" id="OV725083">
    <property type="protein sequence ID" value="CAH1407039.1"/>
    <property type="molecule type" value="Genomic_DNA"/>
</dbReference>
<dbReference type="GO" id="GO:0022412">
    <property type="term" value="P:cellular process involved in reproduction in multicellular organism"/>
    <property type="evidence" value="ECO:0007669"/>
    <property type="project" value="UniProtKB-ARBA"/>
</dbReference>
<dbReference type="GO" id="GO:0007264">
    <property type="term" value="P:small GTPase-mediated signal transduction"/>
    <property type="evidence" value="ECO:0007669"/>
    <property type="project" value="InterPro"/>
</dbReference>
<dbReference type="PANTHER" id="PTHR24072">
    <property type="entry name" value="RHO FAMILY GTPASE"/>
    <property type="match status" value="1"/>
</dbReference>
<name>A0A9P0HRM2_NEZVI</name>
<dbReference type="SMART" id="SM00175">
    <property type="entry name" value="RAB"/>
    <property type="match status" value="1"/>
</dbReference>
<dbReference type="GO" id="GO:0005525">
    <property type="term" value="F:GTP binding"/>
    <property type="evidence" value="ECO:0007669"/>
    <property type="project" value="UniProtKB-KW"/>
</dbReference>
<dbReference type="Gene3D" id="3.40.50.300">
    <property type="entry name" value="P-loop containing nucleotide triphosphate hydrolases"/>
    <property type="match status" value="1"/>
</dbReference>
<dbReference type="SMART" id="SM00174">
    <property type="entry name" value="RHO"/>
    <property type="match status" value="1"/>
</dbReference>
<dbReference type="InterPro" id="IPR001806">
    <property type="entry name" value="Small_GTPase"/>
</dbReference>
<reference evidence="3" key="1">
    <citation type="submission" date="2022-01" db="EMBL/GenBank/DDBJ databases">
        <authorList>
            <person name="King R."/>
        </authorList>
    </citation>
    <scope>NUCLEOTIDE SEQUENCE</scope>
</reference>
<dbReference type="GO" id="GO:0035006">
    <property type="term" value="P:melanization defense response"/>
    <property type="evidence" value="ECO:0007669"/>
    <property type="project" value="UniProtKB-ARBA"/>
</dbReference>
<dbReference type="SUPFAM" id="SSF52540">
    <property type="entry name" value="P-loop containing nucleoside triphosphate hydrolases"/>
    <property type="match status" value="1"/>
</dbReference>
<dbReference type="Pfam" id="PF00071">
    <property type="entry name" value="Ras"/>
    <property type="match status" value="1"/>
</dbReference>
<protein>
    <submittedName>
        <fullName evidence="3">Uncharacterized protein</fullName>
    </submittedName>
</protein>
<dbReference type="Proteomes" id="UP001152798">
    <property type="component" value="Chromosome 7"/>
</dbReference>
<dbReference type="PROSITE" id="PS51420">
    <property type="entry name" value="RHO"/>
    <property type="match status" value="1"/>
</dbReference>
<dbReference type="AlphaFoldDB" id="A0A9P0HRM2"/>
<gene>
    <name evidence="3" type="ORF">NEZAVI_LOCUS14852</name>
</gene>
<sequence length="196" mass="21715">MVAFSKTGKLVMILDPTVSEKFRESFGPREFHVRGLWCGARGTIPDSTRSFMEGLGAGAYDSVRPLAYQDAHVFLLCFSVADPDSLDNTVNKWYREVKVHCDWDAAVILCGCQVDLRTDKEHLAQMSLLFKSPVTTEQTSAKWSGKAVCDAFEIAALAALGRLNKYTFLAGEKLRPAPRSKSKADLKDRARSCSVM</sequence>
<keyword evidence="2" id="KW-0342">GTP-binding</keyword>
<proteinExistence type="predicted"/>
<keyword evidence="4" id="KW-1185">Reference proteome</keyword>
<dbReference type="GO" id="GO:0003006">
    <property type="term" value="P:developmental process involved in reproduction"/>
    <property type="evidence" value="ECO:0007669"/>
    <property type="project" value="UniProtKB-ARBA"/>
</dbReference>
<dbReference type="OrthoDB" id="8830751at2759"/>
<evidence type="ECO:0000313" key="4">
    <source>
        <dbReference type="Proteomes" id="UP001152798"/>
    </source>
</evidence>
<dbReference type="InterPro" id="IPR027417">
    <property type="entry name" value="P-loop_NTPase"/>
</dbReference>
<evidence type="ECO:0000313" key="3">
    <source>
        <dbReference type="EMBL" id="CAH1407039.1"/>
    </source>
</evidence>
<dbReference type="GO" id="GO:0035099">
    <property type="term" value="P:hemocyte migration"/>
    <property type="evidence" value="ECO:0007669"/>
    <property type="project" value="UniProtKB-ARBA"/>
</dbReference>
<dbReference type="InterPro" id="IPR003578">
    <property type="entry name" value="Small_GTPase_Rho"/>
</dbReference>
<organism evidence="3 4">
    <name type="scientific">Nezara viridula</name>
    <name type="common">Southern green stink bug</name>
    <name type="synonym">Cimex viridulus</name>
    <dbReference type="NCBI Taxonomy" id="85310"/>
    <lineage>
        <taxon>Eukaryota</taxon>
        <taxon>Metazoa</taxon>
        <taxon>Ecdysozoa</taxon>
        <taxon>Arthropoda</taxon>
        <taxon>Hexapoda</taxon>
        <taxon>Insecta</taxon>
        <taxon>Pterygota</taxon>
        <taxon>Neoptera</taxon>
        <taxon>Paraneoptera</taxon>
        <taxon>Hemiptera</taxon>
        <taxon>Heteroptera</taxon>
        <taxon>Panheteroptera</taxon>
        <taxon>Pentatomomorpha</taxon>
        <taxon>Pentatomoidea</taxon>
        <taxon>Pentatomidae</taxon>
        <taxon>Pentatominae</taxon>
        <taxon>Nezara</taxon>
    </lineage>
</organism>
<keyword evidence="1" id="KW-0547">Nucleotide-binding</keyword>
<evidence type="ECO:0000256" key="2">
    <source>
        <dbReference type="ARBA" id="ARBA00023134"/>
    </source>
</evidence>
<evidence type="ECO:0000256" key="1">
    <source>
        <dbReference type="ARBA" id="ARBA00022741"/>
    </source>
</evidence>
<accession>A0A9P0HRM2</accession>
<dbReference type="GO" id="GO:0003924">
    <property type="term" value="F:GTPase activity"/>
    <property type="evidence" value="ECO:0007669"/>
    <property type="project" value="InterPro"/>
</dbReference>